<dbReference type="SUPFAM" id="SSF46689">
    <property type="entry name" value="Homeodomain-like"/>
    <property type="match status" value="1"/>
</dbReference>
<accession>A0A8E1C141</accession>
<evidence type="ECO:0000313" key="3">
    <source>
        <dbReference type="Proteomes" id="UP000028135"/>
    </source>
</evidence>
<name>A0A8E1C141_9SPHN</name>
<comment type="caution">
    <text evidence="2">The sequence shown here is derived from an EMBL/GenBank/DDBJ whole genome shotgun (WGS) entry which is preliminary data.</text>
</comment>
<dbReference type="Proteomes" id="UP000028135">
    <property type="component" value="Unassembled WGS sequence"/>
</dbReference>
<dbReference type="PANTHER" id="PTHR33215:SF13">
    <property type="entry name" value="PROTEIN DISTAL ANTENNA"/>
    <property type="match status" value="1"/>
</dbReference>
<proteinExistence type="predicted"/>
<dbReference type="InterPro" id="IPR051839">
    <property type="entry name" value="RD_transcriptional_regulator"/>
</dbReference>
<organism evidence="2 3">
    <name type="scientific">Sphingobium indicum F2</name>
    <dbReference type="NCBI Taxonomy" id="1450518"/>
    <lineage>
        <taxon>Bacteria</taxon>
        <taxon>Pseudomonadati</taxon>
        <taxon>Pseudomonadota</taxon>
        <taxon>Alphaproteobacteria</taxon>
        <taxon>Sphingomonadales</taxon>
        <taxon>Sphingomonadaceae</taxon>
        <taxon>Sphingobium</taxon>
    </lineage>
</organism>
<dbReference type="GO" id="GO:0006313">
    <property type="term" value="P:DNA transposition"/>
    <property type="evidence" value="ECO:0007669"/>
    <property type="project" value="InterPro"/>
</dbReference>
<dbReference type="InterPro" id="IPR009057">
    <property type="entry name" value="Homeodomain-like_sf"/>
</dbReference>
<dbReference type="InterPro" id="IPR002514">
    <property type="entry name" value="Transposase_8"/>
</dbReference>
<dbReference type="Gene3D" id="1.10.10.60">
    <property type="entry name" value="Homeodomain-like"/>
    <property type="match status" value="1"/>
</dbReference>
<sequence>MATTEVFMSNRQYTDEFKAEAVKQVTERGFRVADVAQRLGVSTHSLYEWLRKAKSAANADGAEAALLPTAKDSAEVRRLKAEIKRLTEERDILKNVRCQGLSICIGRTQTHI</sequence>
<gene>
    <name evidence="2" type="ORF">AL00_20380</name>
</gene>
<dbReference type="AlphaFoldDB" id="A0A8E1C141"/>
<dbReference type="GO" id="GO:0003677">
    <property type="term" value="F:DNA binding"/>
    <property type="evidence" value="ECO:0007669"/>
    <property type="project" value="InterPro"/>
</dbReference>
<evidence type="ECO:0000313" key="2">
    <source>
        <dbReference type="EMBL" id="KER34506.1"/>
    </source>
</evidence>
<dbReference type="EMBL" id="JANF02000094">
    <property type="protein sequence ID" value="KER34506.1"/>
    <property type="molecule type" value="Genomic_DNA"/>
</dbReference>
<keyword evidence="1" id="KW-0175">Coiled coil</keyword>
<dbReference type="Pfam" id="PF01527">
    <property type="entry name" value="HTH_Tnp_1"/>
    <property type="match status" value="1"/>
</dbReference>
<dbReference type="PANTHER" id="PTHR33215">
    <property type="entry name" value="PROTEIN DISTAL ANTENNA"/>
    <property type="match status" value="1"/>
</dbReference>
<protein>
    <submittedName>
        <fullName evidence="2">Transposase</fullName>
    </submittedName>
</protein>
<feature type="coiled-coil region" evidence="1">
    <location>
        <begin position="69"/>
        <end position="96"/>
    </location>
</feature>
<evidence type="ECO:0000256" key="1">
    <source>
        <dbReference type="SAM" id="Coils"/>
    </source>
</evidence>
<dbReference type="GO" id="GO:0004803">
    <property type="term" value="F:transposase activity"/>
    <property type="evidence" value="ECO:0007669"/>
    <property type="project" value="InterPro"/>
</dbReference>
<reference evidence="2 3" key="1">
    <citation type="submission" date="2014-05" db="EMBL/GenBank/DDBJ databases">
        <title>Genome Announcement of Sphingobium lucknowense F2.</title>
        <authorList>
            <person name="Lal R."/>
            <person name="Negi V."/>
            <person name="Lata P."/>
            <person name="Sangwan N."/>
            <person name="Gupta S.K."/>
            <person name="Rao D.L.N."/>
            <person name="Das S."/>
        </authorList>
    </citation>
    <scope>NUCLEOTIDE SEQUENCE [LARGE SCALE GENOMIC DNA]</scope>
    <source>
        <strain evidence="2 3">F2</strain>
    </source>
</reference>